<dbReference type="EMBL" id="JAAYYP010000101">
    <property type="protein sequence ID" value="NLF90307.1"/>
    <property type="molecule type" value="Genomic_DNA"/>
</dbReference>
<feature type="active site" description="Proton acceptor" evidence="7">
    <location>
        <position position="354"/>
    </location>
</feature>
<accession>A0A847H8N0</accession>
<dbReference type="Gene3D" id="3.40.47.10">
    <property type="match status" value="1"/>
</dbReference>
<evidence type="ECO:0000256" key="2">
    <source>
        <dbReference type="ARBA" id="ARBA00012705"/>
    </source>
</evidence>
<keyword evidence="4 8" id="KW-0012">Acyltransferase</keyword>
<dbReference type="InterPro" id="IPR020617">
    <property type="entry name" value="Thiolase_C"/>
</dbReference>
<protein>
    <recommendedName>
        <fullName evidence="6">Probable acetyl-CoA acetyltransferase</fullName>
        <ecNumber evidence="2">2.3.1.9</ecNumber>
    </recommendedName>
    <alternativeName>
        <fullName evidence="5">Acetoacetyl-CoA thiolase</fullName>
    </alternativeName>
</protein>
<evidence type="ECO:0000313" key="11">
    <source>
        <dbReference type="EMBL" id="NLF90307.1"/>
    </source>
</evidence>
<dbReference type="PANTHER" id="PTHR18919:SF107">
    <property type="entry name" value="ACETYL-COA ACETYLTRANSFERASE, CYTOSOLIC"/>
    <property type="match status" value="1"/>
</dbReference>
<evidence type="ECO:0000256" key="4">
    <source>
        <dbReference type="ARBA" id="ARBA00023315"/>
    </source>
</evidence>
<evidence type="ECO:0000256" key="3">
    <source>
        <dbReference type="ARBA" id="ARBA00022679"/>
    </source>
</evidence>
<name>A0A847H8N0_9CORY</name>
<dbReference type="InterPro" id="IPR016039">
    <property type="entry name" value="Thiolase-like"/>
</dbReference>
<organism evidence="11 12">
    <name type="scientific">Corynebacterium marinum</name>
    <dbReference type="NCBI Taxonomy" id="349751"/>
    <lineage>
        <taxon>Bacteria</taxon>
        <taxon>Bacillati</taxon>
        <taxon>Actinomycetota</taxon>
        <taxon>Actinomycetes</taxon>
        <taxon>Mycobacteriales</taxon>
        <taxon>Corynebacteriaceae</taxon>
        <taxon>Corynebacterium</taxon>
    </lineage>
</organism>
<dbReference type="InterPro" id="IPR020615">
    <property type="entry name" value="Thiolase_acyl_enz_int_AS"/>
</dbReference>
<dbReference type="InterPro" id="IPR002155">
    <property type="entry name" value="Thiolase"/>
</dbReference>
<gene>
    <name evidence="11" type="ORF">GX570_03025</name>
</gene>
<dbReference type="Pfam" id="PF02803">
    <property type="entry name" value="Thiolase_C"/>
    <property type="match status" value="1"/>
</dbReference>
<dbReference type="AlphaFoldDB" id="A0A847H8N0"/>
<feature type="domain" description="Thiolase C-terminal" evidence="10">
    <location>
        <begin position="277"/>
        <end position="397"/>
    </location>
</feature>
<evidence type="ECO:0000256" key="6">
    <source>
        <dbReference type="ARBA" id="ARBA00040529"/>
    </source>
</evidence>
<dbReference type="Pfam" id="PF00108">
    <property type="entry name" value="Thiolase_N"/>
    <property type="match status" value="1"/>
</dbReference>
<dbReference type="CDD" id="cd00751">
    <property type="entry name" value="thiolase"/>
    <property type="match status" value="1"/>
</dbReference>
<evidence type="ECO:0000259" key="10">
    <source>
        <dbReference type="Pfam" id="PF02803"/>
    </source>
</evidence>
<feature type="active site" description="Acyl-thioester intermediate" evidence="7">
    <location>
        <position position="94"/>
    </location>
</feature>
<feature type="domain" description="Thiolase N-terminal" evidence="9">
    <location>
        <begin position="10"/>
        <end position="267"/>
    </location>
</feature>
<dbReference type="NCBIfam" id="TIGR01930">
    <property type="entry name" value="AcCoA-C-Actrans"/>
    <property type="match status" value="1"/>
</dbReference>
<evidence type="ECO:0000259" key="9">
    <source>
        <dbReference type="Pfam" id="PF00108"/>
    </source>
</evidence>
<reference evidence="11 12" key="1">
    <citation type="journal article" date="2020" name="Biotechnol. Biofuels">
        <title>New insights from the biogas microbiome by comprehensive genome-resolved metagenomics of nearly 1600 species originating from multiple anaerobic digesters.</title>
        <authorList>
            <person name="Campanaro S."/>
            <person name="Treu L."/>
            <person name="Rodriguez-R L.M."/>
            <person name="Kovalovszki A."/>
            <person name="Ziels R.M."/>
            <person name="Maus I."/>
            <person name="Zhu X."/>
            <person name="Kougias P.G."/>
            <person name="Basile A."/>
            <person name="Luo G."/>
            <person name="Schluter A."/>
            <person name="Konstantinidis K.T."/>
            <person name="Angelidaki I."/>
        </authorList>
    </citation>
    <scope>NUCLEOTIDE SEQUENCE [LARGE SCALE GENOMIC DNA]</scope>
    <source>
        <strain evidence="11">AS06rmzACSIP_235</strain>
    </source>
</reference>
<proteinExistence type="inferred from homology"/>
<dbReference type="EC" id="2.3.1.9" evidence="2"/>
<dbReference type="PIRSF" id="PIRSF000429">
    <property type="entry name" value="Ac-CoA_Ac_transf"/>
    <property type="match status" value="1"/>
</dbReference>
<dbReference type="PANTHER" id="PTHR18919">
    <property type="entry name" value="ACETYL-COA C-ACYLTRANSFERASE"/>
    <property type="match status" value="1"/>
</dbReference>
<keyword evidence="3 8" id="KW-0808">Transferase</keyword>
<dbReference type="GO" id="GO:0003985">
    <property type="term" value="F:acetyl-CoA C-acetyltransferase activity"/>
    <property type="evidence" value="ECO:0007669"/>
    <property type="project" value="UniProtKB-EC"/>
</dbReference>
<feature type="active site" description="Proton acceptor" evidence="7">
    <location>
        <position position="384"/>
    </location>
</feature>
<comment type="similarity">
    <text evidence="1 8">Belongs to the thiolase-like superfamily. Thiolase family.</text>
</comment>
<sequence>MNSTHQPQDIVIVGAARTPFGRLLGGLSPLPATELGATAIRGALDQAGIDPELVDAVLMGQVLQAGAGQNPAKQAARKAGLPERAHATTLNKVCLSGLSAIIDAARLLRSGEADVVVAGGMESMSNSPHLLPGSRRGHKFGPASLVDHMALDGLTDAELGVSMGTMTEGYAGQHPASRAEQDFFAAASHAKAAAAWDDGIMAAEVVPVVIPGRKGETTIDHDEGIRPDSTEESLGALRPAFEKEGTITAGNSSPISDGAAATVLTTRALAEEKGWPVLATVRAVGQVAGPDSSLQVQPANALAHALERQGWEGRDLDVVEINEAFAAVGVCSTNQLGIDPAVVNPHGGAIALGHPIGASGARLVTHVAHLLSRGEARRAGVALCGGGGQGEALLLER</sequence>
<evidence type="ECO:0000256" key="8">
    <source>
        <dbReference type="RuleBase" id="RU003557"/>
    </source>
</evidence>
<dbReference type="PROSITE" id="PS00098">
    <property type="entry name" value="THIOLASE_1"/>
    <property type="match status" value="1"/>
</dbReference>
<comment type="caution">
    <text evidence="11">The sequence shown here is derived from an EMBL/GenBank/DDBJ whole genome shotgun (WGS) entry which is preliminary data.</text>
</comment>
<dbReference type="InterPro" id="IPR020616">
    <property type="entry name" value="Thiolase_N"/>
</dbReference>
<evidence type="ECO:0000256" key="5">
    <source>
        <dbReference type="ARBA" id="ARBA00030755"/>
    </source>
</evidence>
<dbReference type="Proteomes" id="UP000523614">
    <property type="component" value="Unassembled WGS sequence"/>
</dbReference>
<dbReference type="PROSITE" id="PS00737">
    <property type="entry name" value="THIOLASE_2"/>
    <property type="match status" value="1"/>
</dbReference>
<evidence type="ECO:0000256" key="1">
    <source>
        <dbReference type="ARBA" id="ARBA00010982"/>
    </source>
</evidence>
<evidence type="ECO:0000313" key="12">
    <source>
        <dbReference type="Proteomes" id="UP000523614"/>
    </source>
</evidence>
<dbReference type="SUPFAM" id="SSF53901">
    <property type="entry name" value="Thiolase-like"/>
    <property type="match status" value="2"/>
</dbReference>
<dbReference type="InterPro" id="IPR020613">
    <property type="entry name" value="Thiolase_CS"/>
</dbReference>
<evidence type="ECO:0000256" key="7">
    <source>
        <dbReference type="PIRSR" id="PIRSR000429-1"/>
    </source>
</evidence>